<keyword evidence="1" id="KW-0800">Toxin</keyword>
<dbReference type="Pfam" id="PF01019">
    <property type="entry name" value="G_glu_transpept"/>
    <property type="match status" value="1"/>
</dbReference>
<feature type="binding site" evidence="3">
    <location>
        <position position="519"/>
    </location>
    <ligand>
        <name>L-glutamate</name>
        <dbReference type="ChEBI" id="CHEBI:29985"/>
    </ligand>
</feature>
<dbReference type="AlphaFoldDB" id="A0A9P0GBR3"/>
<evidence type="ECO:0000256" key="2">
    <source>
        <dbReference type="PIRSR" id="PIRSR600101-1"/>
    </source>
</evidence>
<accession>A0A9P0GBR3</accession>
<evidence type="ECO:0000256" key="1">
    <source>
        <dbReference type="ARBA" id="ARBA00084097"/>
    </source>
</evidence>
<evidence type="ECO:0000313" key="4">
    <source>
        <dbReference type="EMBL" id="CAH1105156.1"/>
    </source>
</evidence>
<reference evidence="4" key="1">
    <citation type="submission" date="2022-01" db="EMBL/GenBank/DDBJ databases">
        <authorList>
            <person name="King R."/>
        </authorList>
    </citation>
    <scope>NUCLEOTIDE SEQUENCE</scope>
</reference>
<protein>
    <submittedName>
        <fullName evidence="4">Uncharacterized protein</fullName>
    </submittedName>
</protein>
<dbReference type="GO" id="GO:0005886">
    <property type="term" value="C:plasma membrane"/>
    <property type="evidence" value="ECO:0007669"/>
    <property type="project" value="TreeGrafter"/>
</dbReference>
<dbReference type="FunFam" id="1.10.246.130:FF:000002">
    <property type="entry name" value="glutathione hydrolase 1 proenzyme"/>
    <property type="match status" value="1"/>
</dbReference>
<dbReference type="NCBIfam" id="TIGR00066">
    <property type="entry name" value="g_glut_trans"/>
    <property type="match status" value="1"/>
</dbReference>
<feature type="binding site" evidence="3">
    <location>
        <begin position="444"/>
        <end position="446"/>
    </location>
    <ligand>
        <name>L-glutamate</name>
        <dbReference type="ChEBI" id="CHEBI:29985"/>
    </ligand>
</feature>
<feature type="active site" description="Nucleophile" evidence="2">
    <location>
        <position position="426"/>
    </location>
</feature>
<gene>
    <name evidence="4" type="ORF">PSYICH_LOCUS5677</name>
</gene>
<dbReference type="OrthoDB" id="1081007at2759"/>
<dbReference type="PANTHER" id="PTHR11686:SF9">
    <property type="entry name" value="RE13973P"/>
    <property type="match status" value="1"/>
</dbReference>
<dbReference type="FunFam" id="3.60.20.40:FF:000001">
    <property type="entry name" value="Gamma-glutamyltranspeptidase 1"/>
    <property type="match status" value="1"/>
</dbReference>
<dbReference type="SUPFAM" id="SSF56235">
    <property type="entry name" value="N-terminal nucleophile aminohydrolases (Ntn hydrolases)"/>
    <property type="match status" value="1"/>
</dbReference>
<organism evidence="4 5">
    <name type="scientific">Psylliodes chrysocephalus</name>
    <dbReference type="NCBI Taxonomy" id="3402493"/>
    <lineage>
        <taxon>Eukaryota</taxon>
        <taxon>Metazoa</taxon>
        <taxon>Ecdysozoa</taxon>
        <taxon>Arthropoda</taxon>
        <taxon>Hexapoda</taxon>
        <taxon>Insecta</taxon>
        <taxon>Pterygota</taxon>
        <taxon>Neoptera</taxon>
        <taxon>Endopterygota</taxon>
        <taxon>Coleoptera</taxon>
        <taxon>Polyphaga</taxon>
        <taxon>Cucujiformia</taxon>
        <taxon>Chrysomeloidea</taxon>
        <taxon>Chrysomelidae</taxon>
        <taxon>Galerucinae</taxon>
        <taxon>Alticini</taxon>
        <taxon>Psylliodes</taxon>
    </lineage>
</organism>
<evidence type="ECO:0000313" key="5">
    <source>
        <dbReference type="Proteomes" id="UP001153636"/>
    </source>
</evidence>
<sequence length="613" mass="68252">MSYSAKNTKNTAVNYICKTCNYIKNRHTSFKITFLFSFYILLHAAVAGKHRINHAQEEVLEPPNPTEPLPPSPSKLGRFTKSAVCLDGAQCVDIGKRILLMNGSAVDAMIAVMLCNGMVNMQSMSLGGGFFMIIYKKDESKIYVINARETAPLRARNTLYQNQPDATSVGPLSVAVPGELKGYYAAHQKFGRLPWKVLVKPTIDLCENGYSMTNHQYKSLKLRRQHLSTDINFQEWFQDSEGNFKPPGSRIIPTRLCETLRILADNGPNDFYIGDISRLVLEDIKEAGGIITEQDLRDYEIEWEEPYELTLRNGDTLYSVPPPASGAILAFILNTLEGYNFTRDSIDDTSNTVTTFHRIIEVFKYAYAKRTEMGDPKFANIKGLLEEIASKTFAENIRRKIKDGETRTDPEYYGGEFFENLTDHGTSHLNLVAPDGDAVSVTSSLNIFFGAGMTSKRTGIVLNSQMDDFSYPWKINYFGLPGSPSNQMRPGKRPLSSMCPTIIVDSDNNVKLVVGGAGGSQITSSVALTLIRMLWFGDTIKSAIDAPRIHHQLVPMEVNYEYGILEQVVNGLKAIGHIMKKGVKSNVCGLHVDKNYVYGNADFRKGGDVLGFD</sequence>
<feature type="binding site" evidence="3">
    <location>
        <position position="148"/>
    </location>
    <ligand>
        <name>L-glutamate</name>
        <dbReference type="ChEBI" id="CHEBI:29985"/>
    </ligand>
</feature>
<dbReference type="EMBL" id="OV651830">
    <property type="protein sequence ID" value="CAH1105156.1"/>
    <property type="molecule type" value="Genomic_DNA"/>
</dbReference>
<dbReference type="GO" id="GO:0006751">
    <property type="term" value="P:glutathione catabolic process"/>
    <property type="evidence" value="ECO:0007669"/>
    <property type="project" value="InterPro"/>
</dbReference>
<dbReference type="Gene3D" id="1.10.246.130">
    <property type="match status" value="1"/>
</dbReference>
<dbReference type="GO" id="GO:0036374">
    <property type="term" value="F:glutathione hydrolase activity"/>
    <property type="evidence" value="ECO:0007669"/>
    <property type="project" value="InterPro"/>
</dbReference>
<dbReference type="Proteomes" id="UP001153636">
    <property type="component" value="Chromosome 18"/>
</dbReference>
<feature type="binding site" evidence="3">
    <location>
        <begin position="496"/>
        <end position="497"/>
    </location>
    <ligand>
        <name>L-glutamate</name>
        <dbReference type="ChEBI" id="CHEBI:29985"/>
    </ligand>
</feature>
<dbReference type="InterPro" id="IPR000101">
    <property type="entry name" value="GGT_peptidase"/>
</dbReference>
<feature type="binding site" evidence="3">
    <location>
        <position position="468"/>
    </location>
    <ligand>
        <name>L-glutamate</name>
        <dbReference type="ChEBI" id="CHEBI:29985"/>
    </ligand>
</feature>
<evidence type="ECO:0000256" key="3">
    <source>
        <dbReference type="PIRSR" id="PIRSR600101-2"/>
    </source>
</evidence>
<dbReference type="InterPro" id="IPR029055">
    <property type="entry name" value="Ntn_hydrolases_N"/>
</dbReference>
<dbReference type="InterPro" id="IPR043137">
    <property type="entry name" value="GGT_ssub_C"/>
</dbReference>
<dbReference type="Gene3D" id="3.60.20.40">
    <property type="match status" value="1"/>
</dbReference>
<keyword evidence="1" id="KW-1199">Hemostasis impairing toxin</keyword>
<dbReference type="PRINTS" id="PR01210">
    <property type="entry name" value="GGTRANSPTASE"/>
</dbReference>
<dbReference type="InterPro" id="IPR043138">
    <property type="entry name" value="GGT_lsub"/>
</dbReference>
<name>A0A9P0GBR3_9CUCU</name>
<keyword evidence="1" id="KW-1202">Platelet aggregation activating toxin</keyword>
<proteinExistence type="predicted"/>
<dbReference type="PANTHER" id="PTHR11686">
    <property type="entry name" value="GAMMA GLUTAMYL TRANSPEPTIDASE"/>
    <property type="match status" value="1"/>
</dbReference>
<keyword evidence="5" id="KW-1185">Reference proteome</keyword>